<dbReference type="GeneID" id="7448226"/>
<dbReference type="AlphaFoldDB" id="B8CFV7"/>
<dbReference type="InterPro" id="IPR013083">
    <property type="entry name" value="Znf_RING/FYVE/PHD"/>
</dbReference>
<reference evidence="5 6" key="1">
    <citation type="journal article" date="2004" name="Science">
        <title>The genome of the diatom Thalassiosira pseudonana: ecology, evolution, and metabolism.</title>
        <authorList>
            <person name="Armbrust E.V."/>
            <person name="Berges J.A."/>
            <person name="Bowler C."/>
            <person name="Green B.R."/>
            <person name="Martinez D."/>
            <person name="Putnam N.H."/>
            <person name="Zhou S."/>
            <person name="Allen A.E."/>
            <person name="Apt K.E."/>
            <person name="Bechner M."/>
            <person name="Brzezinski M.A."/>
            <person name="Chaal B.K."/>
            <person name="Chiovitti A."/>
            <person name="Davis A.K."/>
            <person name="Demarest M.S."/>
            <person name="Detter J.C."/>
            <person name="Glavina T."/>
            <person name="Goodstein D."/>
            <person name="Hadi M.Z."/>
            <person name="Hellsten U."/>
            <person name="Hildebrand M."/>
            <person name="Jenkins B.D."/>
            <person name="Jurka J."/>
            <person name="Kapitonov V.V."/>
            <person name="Kroger N."/>
            <person name="Lau W.W."/>
            <person name="Lane T.W."/>
            <person name="Larimer F.W."/>
            <person name="Lippmeier J.C."/>
            <person name="Lucas S."/>
            <person name="Medina M."/>
            <person name="Montsant A."/>
            <person name="Obornik M."/>
            <person name="Parker M.S."/>
            <person name="Palenik B."/>
            <person name="Pazour G.J."/>
            <person name="Richardson P.M."/>
            <person name="Rynearson T.A."/>
            <person name="Saito M.A."/>
            <person name="Schwartz D.C."/>
            <person name="Thamatrakoln K."/>
            <person name="Valentin K."/>
            <person name="Vardi A."/>
            <person name="Wilkerson F.P."/>
            <person name="Rokhsar D.S."/>
        </authorList>
    </citation>
    <scope>NUCLEOTIDE SEQUENCE [LARGE SCALE GENOMIC DNA]</scope>
    <source>
        <strain evidence="5 6">CCMP1335</strain>
    </source>
</reference>
<dbReference type="CDD" id="cd16454">
    <property type="entry name" value="RING-H2_PA-TM-RING"/>
    <property type="match status" value="1"/>
</dbReference>
<dbReference type="KEGG" id="tps:THAPSDRAFT_25775"/>
<dbReference type="InterPro" id="IPR001841">
    <property type="entry name" value="Znf_RING"/>
</dbReference>
<evidence type="ECO:0000256" key="3">
    <source>
        <dbReference type="SAM" id="SignalP"/>
    </source>
</evidence>
<dbReference type="eggNOG" id="KOG4628">
    <property type="taxonomic scope" value="Eukaryota"/>
</dbReference>
<keyword evidence="6" id="KW-1185">Reference proteome</keyword>
<evidence type="ECO:0000256" key="2">
    <source>
        <dbReference type="SAM" id="MobiDB-lite"/>
    </source>
</evidence>
<dbReference type="GO" id="GO:0006511">
    <property type="term" value="P:ubiquitin-dependent protein catabolic process"/>
    <property type="evidence" value="ECO:0000318"/>
    <property type="project" value="GO_Central"/>
</dbReference>
<evidence type="ECO:0000313" key="5">
    <source>
        <dbReference type="EMBL" id="EED87698.1"/>
    </source>
</evidence>
<dbReference type="SMART" id="SM00184">
    <property type="entry name" value="RING"/>
    <property type="match status" value="1"/>
</dbReference>
<dbReference type="GO" id="GO:0061630">
    <property type="term" value="F:ubiquitin protein ligase activity"/>
    <property type="evidence" value="ECO:0000318"/>
    <property type="project" value="GO_Central"/>
</dbReference>
<keyword evidence="3" id="KW-0732">Signal</keyword>
<dbReference type="InterPro" id="IPR051826">
    <property type="entry name" value="E3_ubiquitin-ligase_domain"/>
</dbReference>
<dbReference type="Gene3D" id="3.50.30.30">
    <property type="match status" value="1"/>
</dbReference>
<organism evidence="5 6">
    <name type="scientific">Thalassiosira pseudonana</name>
    <name type="common">Marine diatom</name>
    <name type="synonym">Cyclotella nana</name>
    <dbReference type="NCBI Taxonomy" id="35128"/>
    <lineage>
        <taxon>Eukaryota</taxon>
        <taxon>Sar</taxon>
        <taxon>Stramenopiles</taxon>
        <taxon>Ochrophyta</taxon>
        <taxon>Bacillariophyta</taxon>
        <taxon>Coscinodiscophyceae</taxon>
        <taxon>Thalassiosirophycidae</taxon>
        <taxon>Thalassiosirales</taxon>
        <taxon>Thalassiosiraceae</taxon>
        <taxon>Thalassiosira</taxon>
    </lineage>
</organism>
<dbReference type="Pfam" id="PF13639">
    <property type="entry name" value="zf-RING_2"/>
    <property type="match status" value="1"/>
</dbReference>
<evidence type="ECO:0000259" key="4">
    <source>
        <dbReference type="PROSITE" id="PS50089"/>
    </source>
</evidence>
<feature type="region of interest" description="Disordered" evidence="2">
    <location>
        <begin position="106"/>
        <end position="136"/>
    </location>
</feature>
<dbReference type="RefSeq" id="XP_002294918.1">
    <property type="nucleotide sequence ID" value="XM_002294882.1"/>
</dbReference>
<name>B8CFV7_THAPS</name>
<dbReference type="HOGENOM" id="CLU_458959_0_0_1"/>
<dbReference type="PANTHER" id="PTHR22765">
    <property type="entry name" value="RING FINGER AND PROTEASE ASSOCIATED DOMAIN-CONTAINING"/>
    <property type="match status" value="1"/>
</dbReference>
<sequence>MTKSTSLLLLPLLLLLQTPSNVNATITLSTTGRQYHSRPASFGMPLEYGLQYVALLQYVEDDLHLCHGEKESYFYNAGGGAEEEERGDWILGKDGHERKGVESNRSMLQYQSQPEQQSLQHPTNNTTTTPSSGEIHIIPSNGVPVALLAKRGHCTYETKARIASTVTSPHGTVRFVIVYNDDPEDGNSLITMMPSGGGKAGGHELWKDVGLVFVSYESGVDLHEYITSQPSYIHREGGPRILIDGEDRWFPSYSEPAAGLAMLLMLFGCVCSLSLFLSTTALGRNGSDGSDAVNEHNLFLLGPDGRARNANERGGAGNGRSRRRGLRLLTMDEVETLPTMEYSSPESSPPRSSLELRDKSDMPFEDDEEDAGSGCGDHGADNDGLDSPRGGGLCESLLTSCKKDFFDHNSCSICLDDYELGEQLRVLPCQHTFHFNCIAPWLTERSPTCPLCKAMFEAVRYEEEAAEGGDGVEDDAQDDNENASREVGDEQSVRTEQSEVLLTPLDEEPSIHRRRRRADGPLGRASRRTRRNERNLDERTAEEADEASPPLMEEPALGWRGRLRGLFGTASTETANNPTNALEEPLLPNDEGSVV</sequence>
<keyword evidence="1" id="KW-0479">Metal-binding</keyword>
<dbReference type="Gene3D" id="3.30.40.10">
    <property type="entry name" value="Zinc/RING finger domain, C3HC4 (zinc finger)"/>
    <property type="match status" value="1"/>
</dbReference>
<dbReference type="Proteomes" id="UP000001449">
    <property type="component" value="Chromosome 22"/>
</dbReference>
<feature type="compositionally biased region" description="Low complexity" evidence="2">
    <location>
        <begin position="557"/>
        <end position="566"/>
    </location>
</feature>
<feature type="compositionally biased region" description="Polar residues" evidence="2">
    <location>
        <begin position="569"/>
        <end position="580"/>
    </location>
</feature>
<feature type="region of interest" description="Disordered" evidence="2">
    <location>
        <begin position="464"/>
        <end position="595"/>
    </location>
</feature>
<feature type="compositionally biased region" description="Low complexity" evidence="2">
    <location>
        <begin position="343"/>
        <end position="353"/>
    </location>
</feature>
<dbReference type="InParanoid" id="B8CFV7"/>
<accession>B8CFV7</accession>
<dbReference type="PaxDb" id="35128-Thaps25775"/>
<feature type="region of interest" description="Disordered" evidence="2">
    <location>
        <begin position="303"/>
        <end position="385"/>
    </location>
</feature>
<gene>
    <name evidence="5" type="ORF">THAPSDRAFT_25775</name>
</gene>
<feature type="compositionally biased region" description="Low complexity" evidence="2">
    <location>
        <begin position="108"/>
        <end position="132"/>
    </location>
</feature>
<feature type="domain" description="RING-type" evidence="4">
    <location>
        <begin position="411"/>
        <end position="453"/>
    </location>
</feature>
<keyword evidence="1" id="KW-0862">Zinc</keyword>
<evidence type="ECO:0000313" key="6">
    <source>
        <dbReference type="Proteomes" id="UP000001449"/>
    </source>
</evidence>
<proteinExistence type="predicted"/>
<dbReference type="SUPFAM" id="SSF57850">
    <property type="entry name" value="RING/U-box"/>
    <property type="match status" value="1"/>
</dbReference>
<protein>
    <recommendedName>
        <fullName evidence="4">RING-type domain-containing protein</fullName>
    </recommendedName>
</protein>
<evidence type="ECO:0000256" key="1">
    <source>
        <dbReference type="PROSITE-ProRule" id="PRU00175"/>
    </source>
</evidence>
<feature type="compositionally biased region" description="Acidic residues" evidence="2">
    <location>
        <begin position="464"/>
        <end position="481"/>
    </location>
</feature>
<reference evidence="5 6" key="2">
    <citation type="journal article" date="2008" name="Nature">
        <title>The Phaeodactylum genome reveals the evolutionary history of diatom genomes.</title>
        <authorList>
            <person name="Bowler C."/>
            <person name="Allen A.E."/>
            <person name="Badger J.H."/>
            <person name="Grimwood J."/>
            <person name="Jabbari K."/>
            <person name="Kuo A."/>
            <person name="Maheswari U."/>
            <person name="Martens C."/>
            <person name="Maumus F."/>
            <person name="Otillar R.P."/>
            <person name="Rayko E."/>
            <person name="Salamov A."/>
            <person name="Vandepoele K."/>
            <person name="Beszteri B."/>
            <person name="Gruber A."/>
            <person name="Heijde M."/>
            <person name="Katinka M."/>
            <person name="Mock T."/>
            <person name="Valentin K."/>
            <person name="Verret F."/>
            <person name="Berges J.A."/>
            <person name="Brownlee C."/>
            <person name="Cadoret J.P."/>
            <person name="Chiovitti A."/>
            <person name="Choi C.J."/>
            <person name="Coesel S."/>
            <person name="De Martino A."/>
            <person name="Detter J.C."/>
            <person name="Durkin C."/>
            <person name="Falciatore A."/>
            <person name="Fournet J."/>
            <person name="Haruta M."/>
            <person name="Huysman M.J."/>
            <person name="Jenkins B.D."/>
            <person name="Jiroutova K."/>
            <person name="Jorgensen R.E."/>
            <person name="Joubert Y."/>
            <person name="Kaplan A."/>
            <person name="Kroger N."/>
            <person name="Kroth P.G."/>
            <person name="La Roche J."/>
            <person name="Lindquist E."/>
            <person name="Lommer M."/>
            <person name="Martin-Jezequel V."/>
            <person name="Lopez P.J."/>
            <person name="Lucas S."/>
            <person name="Mangogna M."/>
            <person name="McGinnis K."/>
            <person name="Medlin L.K."/>
            <person name="Montsant A."/>
            <person name="Oudot-Le Secq M.P."/>
            <person name="Napoli C."/>
            <person name="Obornik M."/>
            <person name="Parker M.S."/>
            <person name="Petit J.L."/>
            <person name="Porcel B.M."/>
            <person name="Poulsen N."/>
            <person name="Robison M."/>
            <person name="Rychlewski L."/>
            <person name="Rynearson T.A."/>
            <person name="Schmutz J."/>
            <person name="Shapiro H."/>
            <person name="Siaut M."/>
            <person name="Stanley M."/>
            <person name="Sussman M.R."/>
            <person name="Taylor A.R."/>
            <person name="Vardi A."/>
            <person name="von Dassow P."/>
            <person name="Vyverman W."/>
            <person name="Willis A."/>
            <person name="Wyrwicz L.S."/>
            <person name="Rokhsar D.S."/>
            <person name="Weissenbach J."/>
            <person name="Armbrust E.V."/>
            <person name="Green B.R."/>
            <person name="Van de Peer Y."/>
            <person name="Grigoriev I.V."/>
        </authorList>
    </citation>
    <scope>NUCLEOTIDE SEQUENCE [LARGE SCALE GENOMIC DNA]</scope>
    <source>
        <strain evidence="5 6">CCMP1335</strain>
    </source>
</reference>
<keyword evidence="1" id="KW-0863">Zinc-finger</keyword>
<feature type="signal peptide" evidence="3">
    <location>
        <begin position="1"/>
        <end position="24"/>
    </location>
</feature>
<feature type="compositionally biased region" description="Basic and acidic residues" evidence="2">
    <location>
        <begin position="482"/>
        <end position="497"/>
    </location>
</feature>
<feature type="chain" id="PRO_5002866609" description="RING-type domain-containing protein" evidence="3">
    <location>
        <begin position="25"/>
        <end position="595"/>
    </location>
</feature>
<dbReference type="PROSITE" id="PS50089">
    <property type="entry name" value="ZF_RING_2"/>
    <property type="match status" value="1"/>
</dbReference>
<dbReference type="GO" id="GO:0008270">
    <property type="term" value="F:zinc ion binding"/>
    <property type="evidence" value="ECO:0007669"/>
    <property type="project" value="UniProtKB-KW"/>
</dbReference>
<feature type="compositionally biased region" description="Basic and acidic residues" evidence="2">
    <location>
        <begin position="532"/>
        <end position="542"/>
    </location>
</feature>
<dbReference type="PANTHER" id="PTHR22765:SF411">
    <property type="entry name" value="OS02G0248440 PROTEIN"/>
    <property type="match status" value="1"/>
</dbReference>
<dbReference type="STRING" id="35128.B8CFV7"/>
<dbReference type="EMBL" id="CM000653">
    <property type="protein sequence ID" value="EED87698.1"/>
    <property type="molecule type" value="Genomic_DNA"/>
</dbReference>